<evidence type="ECO:0000313" key="2">
    <source>
        <dbReference type="EMBL" id="MBG9378309.1"/>
    </source>
</evidence>
<proteinExistence type="predicted"/>
<protein>
    <submittedName>
        <fullName evidence="2">DUF1543 domain-containing protein</fullName>
    </submittedName>
</protein>
<organism evidence="2 3">
    <name type="scientific">Panacibacter microcysteis</name>
    <dbReference type="NCBI Taxonomy" id="2793269"/>
    <lineage>
        <taxon>Bacteria</taxon>
        <taxon>Pseudomonadati</taxon>
        <taxon>Bacteroidota</taxon>
        <taxon>Chitinophagia</taxon>
        <taxon>Chitinophagales</taxon>
        <taxon>Chitinophagaceae</taxon>
        <taxon>Panacibacter</taxon>
    </lineage>
</organism>
<dbReference type="Proteomes" id="UP000628448">
    <property type="component" value="Unassembled WGS sequence"/>
</dbReference>
<dbReference type="Pfam" id="PF07566">
    <property type="entry name" value="DUF1543"/>
    <property type="match status" value="1"/>
</dbReference>
<sequence length="184" mass="20593">MFLAGCLPTGRNTEQHDVYFAIGSNVKELLPGIIEWWPEAGRSLHIDAWRVVSNVAGFGVHVTTEAPPANNTRLFFLNLGGYRHGEFEEFHYKIIAAATSKGDAIRQAKQTAFYRHTGFKGAPAHIDDKYGVDVDDVYEIQDILPAGMRQQYHVSLQLQEGLSEDEIHLGYFKPDAVDKWSGDS</sequence>
<comment type="caution">
    <text evidence="2">The sequence shown here is derived from an EMBL/GenBank/DDBJ whole genome shotgun (WGS) entry which is preliminary data.</text>
</comment>
<accession>A0A931MEJ4</accession>
<keyword evidence="3" id="KW-1185">Reference proteome</keyword>
<name>A0A931MEJ4_9BACT</name>
<feature type="domain" description="DUF1543" evidence="1">
    <location>
        <begin position="11"/>
        <end position="62"/>
    </location>
</feature>
<dbReference type="InterPro" id="IPR011440">
    <property type="entry name" value="DUF1543"/>
</dbReference>
<evidence type="ECO:0000313" key="3">
    <source>
        <dbReference type="Proteomes" id="UP000628448"/>
    </source>
</evidence>
<reference evidence="2" key="1">
    <citation type="submission" date="2020-11" db="EMBL/GenBank/DDBJ databases">
        <title>Bacterial whole genome sequence for Panacibacter sp. DH6.</title>
        <authorList>
            <person name="Le V."/>
            <person name="Ko S."/>
            <person name="Ahn C.-Y."/>
            <person name="Oh H.-M."/>
        </authorList>
    </citation>
    <scope>NUCLEOTIDE SEQUENCE</scope>
    <source>
        <strain evidence="2">DH6</strain>
    </source>
</reference>
<evidence type="ECO:0000259" key="1">
    <source>
        <dbReference type="Pfam" id="PF07566"/>
    </source>
</evidence>
<dbReference type="Gene3D" id="3.10.20.10">
    <property type="match status" value="2"/>
</dbReference>
<dbReference type="EMBL" id="JADWYR010000002">
    <property type="protein sequence ID" value="MBG9378309.1"/>
    <property type="molecule type" value="Genomic_DNA"/>
</dbReference>
<gene>
    <name evidence="2" type="ORF">I5907_18875</name>
</gene>
<dbReference type="AlphaFoldDB" id="A0A931MEJ4"/>